<gene>
    <name evidence="2" type="ORF">G3M58_41110</name>
</gene>
<name>A0A6G3X5N5_9ACTN</name>
<evidence type="ECO:0000313" key="2">
    <source>
        <dbReference type="EMBL" id="NEE12840.1"/>
    </source>
</evidence>
<feature type="signal peptide" evidence="1">
    <location>
        <begin position="1"/>
        <end position="37"/>
    </location>
</feature>
<dbReference type="PROSITE" id="PS51318">
    <property type="entry name" value="TAT"/>
    <property type="match status" value="1"/>
</dbReference>
<reference evidence="2" key="1">
    <citation type="submission" date="2020-01" db="EMBL/GenBank/DDBJ databases">
        <title>Insect and environment-associated Actinomycetes.</title>
        <authorList>
            <person name="Currrie C."/>
            <person name="Chevrette M."/>
            <person name="Carlson C."/>
            <person name="Stubbendieck R."/>
            <person name="Wendt-Pienkowski E."/>
        </authorList>
    </citation>
    <scope>NUCLEOTIDE SEQUENCE</scope>
    <source>
        <strain evidence="2">SID7499</strain>
    </source>
</reference>
<dbReference type="InterPro" id="IPR006311">
    <property type="entry name" value="TAT_signal"/>
</dbReference>
<organism evidence="2">
    <name type="scientific">Streptomyces sp. SID7499</name>
    <dbReference type="NCBI Taxonomy" id="2706086"/>
    <lineage>
        <taxon>Bacteria</taxon>
        <taxon>Bacillati</taxon>
        <taxon>Actinomycetota</taxon>
        <taxon>Actinomycetes</taxon>
        <taxon>Kitasatosporales</taxon>
        <taxon>Streptomycetaceae</taxon>
        <taxon>Streptomyces</taxon>
    </lineage>
</organism>
<dbReference type="AlphaFoldDB" id="A0A6G3X5N5"/>
<proteinExistence type="predicted"/>
<comment type="caution">
    <text evidence="2">The sequence shown here is derived from an EMBL/GenBank/DDBJ whole genome shotgun (WGS) entry which is preliminary data.</text>
</comment>
<dbReference type="Pfam" id="PF03752">
    <property type="entry name" value="ALF"/>
    <property type="match status" value="1"/>
</dbReference>
<evidence type="ECO:0000256" key="1">
    <source>
        <dbReference type="SAM" id="SignalP"/>
    </source>
</evidence>
<dbReference type="InterPro" id="IPR005506">
    <property type="entry name" value="DUF312_ALF"/>
</dbReference>
<accession>A0A6G3X5N5</accession>
<feature type="chain" id="PRO_5026108775" evidence="1">
    <location>
        <begin position="38"/>
        <end position="110"/>
    </location>
</feature>
<sequence length="110" mass="11094">MPPSLWSRRRIITTLTAMTAVAAVPGSLVLSGAPAYAAEGDTELPGGVPDTARGQVLWAYLTGGRAVRAAASAALVGSDAQVSAFLSGELAPAKAEDNRVAVFQGLAWAG</sequence>
<dbReference type="EMBL" id="JAAGMN010004236">
    <property type="protein sequence ID" value="NEE12840.1"/>
    <property type="molecule type" value="Genomic_DNA"/>
</dbReference>
<protein>
    <submittedName>
        <fullName evidence="2">Uncharacterized protein</fullName>
    </submittedName>
</protein>
<keyword evidence="1" id="KW-0732">Signal</keyword>
<feature type="non-terminal residue" evidence="2">
    <location>
        <position position="110"/>
    </location>
</feature>